<name>A0A1Y0YAW6_ACEPA</name>
<evidence type="ECO:0000313" key="2">
    <source>
        <dbReference type="EMBL" id="ARW49524.1"/>
    </source>
</evidence>
<organism evidence="2 3">
    <name type="scientific">Acetobacter pasteurianus subsp. pasteurianus</name>
    <dbReference type="NCBI Taxonomy" id="481145"/>
    <lineage>
        <taxon>Bacteria</taxon>
        <taxon>Pseudomonadati</taxon>
        <taxon>Pseudomonadota</taxon>
        <taxon>Alphaproteobacteria</taxon>
        <taxon>Acetobacterales</taxon>
        <taxon>Acetobacteraceae</taxon>
        <taxon>Acetobacter</taxon>
    </lineage>
</organism>
<sequence length="129" mass="13858">MNIKEILHSNKLNRVTFYAVLFGMASLIMPLTACSEKEAEQATITSEASLGVLETAAYQYEQGDFGTPDASAVAEMKALDQQAYTAIVKIRTAAQNGDTITTAEQVAATTAVAAFQEYLVQKNIVTSTK</sequence>
<keyword evidence="1" id="KW-0812">Transmembrane</keyword>
<keyword evidence="1" id="KW-0472">Membrane</keyword>
<keyword evidence="1" id="KW-1133">Transmembrane helix</keyword>
<accession>A0A1Y0YAW6</accession>
<dbReference type="EMBL" id="CP021514">
    <property type="protein sequence ID" value="ARW49524.1"/>
    <property type="molecule type" value="Genomic_DNA"/>
</dbReference>
<keyword evidence="2" id="KW-0614">Plasmid</keyword>
<dbReference type="AlphaFoldDB" id="A0A1Y0YAW6"/>
<geneLocation type="plasmid" evidence="3">
    <name>pap1342-5</name>
</geneLocation>
<evidence type="ECO:0000256" key="1">
    <source>
        <dbReference type="SAM" id="Phobius"/>
    </source>
</evidence>
<reference evidence="2 3" key="1">
    <citation type="submission" date="2017-05" db="EMBL/GenBank/DDBJ databases">
        <title>Genome sequence of Acetobacter pasteurianus subsp. pasteurianus strain SRCM101342.</title>
        <authorList>
            <person name="Cho S.H."/>
        </authorList>
    </citation>
    <scope>NUCLEOTIDE SEQUENCE [LARGE SCALE GENOMIC DNA]</scope>
    <source>
        <strain evidence="2 3">SRCM101342</strain>
        <plasmid evidence="3">pap1342-5</plasmid>
    </source>
</reference>
<protein>
    <submittedName>
        <fullName evidence="2">Uncharacterized protein</fullName>
    </submittedName>
</protein>
<proteinExistence type="predicted"/>
<evidence type="ECO:0000313" key="3">
    <source>
        <dbReference type="Proteomes" id="UP000196205"/>
    </source>
</evidence>
<dbReference type="Proteomes" id="UP000196205">
    <property type="component" value="Plasmid pAP1342-5"/>
</dbReference>
<gene>
    <name evidence="2" type="ORF">S1001342_03234</name>
</gene>
<feature type="transmembrane region" description="Helical" evidence="1">
    <location>
        <begin position="12"/>
        <end position="33"/>
    </location>
</feature>